<comment type="caution">
    <text evidence="2">The sequence shown here is derived from an EMBL/GenBank/DDBJ whole genome shotgun (WGS) entry which is preliminary data.</text>
</comment>
<dbReference type="EMBL" id="PUHP01001444">
    <property type="protein sequence ID" value="TQN65811.1"/>
    <property type="molecule type" value="Genomic_DNA"/>
</dbReference>
<keyword evidence="3" id="KW-1185">Reference proteome</keyword>
<gene>
    <name evidence="2" type="ORF">CSHISOI_07533</name>
</gene>
<name>A0A5Q4BGA5_9PEZI</name>
<accession>A0A5Q4BGA5</accession>
<reference evidence="2 3" key="1">
    <citation type="journal article" date="2019" name="Sci. Rep.">
        <title>Colletotrichum shisoi sp. nov., an anthracnose pathogen of Perilla frutescens in Japan: molecular phylogenetic, morphological and genomic evidence.</title>
        <authorList>
            <person name="Gan P."/>
            <person name="Tsushima A."/>
            <person name="Hiroyama R."/>
            <person name="Narusaka M."/>
            <person name="Takano Y."/>
            <person name="Narusaka Y."/>
            <person name="Kawaradani M."/>
            <person name="Damm U."/>
            <person name="Shirasu K."/>
        </authorList>
    </citation>
    <scope>NUCLEOTIDE SEQUENCE [LARGE SCALE GENOMIC DNA]</scope>
    <source>
        <strain evidence="2 3">PG-2018a</strain>
    </source>
</reference>
<dbReference type="AlphaFoldDB" id="A0A5Q4BGA5"/>
<proteinExistence type="predicted"/>
<sequence length="166" mass="17419">MSLVPAGDQMTPMGAIIVHGEAARVTDEDFRRIAKGTIVVGIPQRASIGAASAAMGFFRRLFAIVAKTPKAASSKDKPRRRLVKAVPVNNMTDMALAVSSKKEDAGEENSRAAPEGSPTRGTTVQEGSVSAKGHNTEEALPRAELTQELSTATKQTMVSGSILDAD</sequence>
<feature type="region of interest" description="Disordered" evidence="1">
    <location>
        <begin position="97"/>
        <end position="166"/>
    </location>
</feature>
<evidence type="ECO:0000256" key="1">
    <source>
        <dbReference type="SAM" id="MobiDB-lite"/>
    </source>
</evidence>
<dbReference type="Proteomes" id="UP000326340">
    <property type="component" value="Unassembled WGS sequence"/>
</dbReference>
<feature type="compositionally biased region" description="Polar residues" evidence="1">
    <location>
        <begin position="119"/>
        <end position="128"/>
    </location>
</feature>
<evidence type="ECO:0000313" key="3">
    <source>
        <dbReference type="Proteomes" id="UP000326340"/>
    </source>
</evidence>
<protein>
    <submittedName>
        <fullName evidence="2">Uncharacterized protein</fullName>
    </submittedName>
</protein>
<evidence type="ECO:0000313" key="2">
    <source>
        <dbReference type="EMBL" id="TQN65811.1"/>
    </source>
</evidence>
<feature type="compositionally biased region" description="Polar residues" evidence="1">
    <location>
        <begin position="147"/>
        <end position="159"/>
    </location>
</feature>
<feature type="compositionally biased region" description="Basic and acidic residues" evidence="1">
    <location>
        <begin position="100"/>
        <end position="110"/>
    </location>
</feature>
<organism evidence="2 3">
    <name type="scientific">Colletotrichum shisoi</name>
    <dbReference type="NCBI Taxonomy" id="2078593"/>
    <lineage>
        <taxon>Eukaryota</taxon>
        <taxon>Fungi</taxon>
        <taxon>Dikarya</taxon>
        <taxon>Ascomycota</taxon>
        <taxon>Pezizomycotina</taxon>
        <taxon>Sordariomycetes</taxon>
        <taxon>Hypocreomycetidae</taxon>
        <taxon>Glomerellales</taxon>
        <taxon>Glomerellaceae</taxon>
        <taxon>Colletotrichum</taxon>
        <taxon>Colletotrichum destructivum species complex</taxon>
    </lineage>
</organism>